<dbReference type="OMA" id="PTYYSRG"/>
<organism evidence="4">
    <name type="scientific">Haemonchus placei</name>
    <name type="common">Barber's pole worm</name>
    <dbReference type="NCBI Taxonomy" id="6290"/>
    <lineage>
        <taxon>Eukaryota</taxon>
        <taxon>Metazoa</taxon>
        <taxon>Ecdysozoa</taxon>
        <taxon>Nematoda</taxon>
        <taxon>Chromadorea</taxon>
        <taxon>Rhabditida</taxon>
        <taxon>Rhabditina</taxon>
        <taxon>Rhabditomorpha</taxon>
        <taxon>Strongyloidea</taxon>
        <taxon>Trichostrongylidae</taxon>
        <taxon>Haemonchus</taxon>
    </lineage>
</organism>
<evidence type="ECO:0000313" key="3">
    <source>
        <dbReference type="Proteomes" id="UP000268014"/>
    </source>
</evidence>
<evidence type="ECO:0000313" key="2">
    <source>
        <dbReference type="EMBL" id="VDO12588.1"/>
    </source>
</evidence>
<evidence type="ECO:0000313" key="4">
    <source>
        <dbReference type="WBParaSite" id="HPLM_0000202901-mRNA-1"/>
    </source>
</evidence>
<protein>
    <submittedName>
        <fullName evidence="2 4">Uncharacterized protein</fullName>
    </submittedName>
</protein>
<keyword evidence="1" id="KW-0732">Signal</keyword>
<proteinExistence type="predicted"/>
<evidence type="ECO:0000256" key="1">
    <source>
        <dbReference type="SAM" id="SignalP"/>
    </source>
</evidence>
<sequence length="107" mass="12222">MFVPLAILSFLFITVQSQYYSYYPQYGYAQPTYYSRGSYGYSPYSSYGYYQYPGYYQQYNSYRAPSLLGSLFGGGGYNVDQYGNKYIGTTRNGFFLTCNGRGCATRG</sequence>
<feature type="signal peptide" evidence="1">
    <location>
        <begin position="1"/>
        <end position="17"/>
    </location>
</feature>
<reference evidence="2 3" key="2">
    <citation type="submission" date="2018-11" db="EMBL/GenBank/DDBJ databases">
        <authorList>
            <consortium name="Pathogen Informatics"/>
        </authorList>
    </citation>
    <scope>NUCLEOTIDE SEQUENCE [LARGE SCALE GENOMIC DNA]</scope>
    <source>
        <strain evidence="2 3">MHpl1</strain>
    </source>
</reference>
<accession>A0A0N4VXK9</accession>
<dbReference type="EMBL" id="UZAF01003454">
    <property type="protein sequence ID" value="VDO12588.1"/>
    <property type="molecule type" value="Genomic_DNA"/>
</dbReference>
<name>A0A0N4VXK9_HAEPC</name>
<dbReference type="Proteomes" id="UP000268014">
    <property type="component" value="Unassembled WGS sequence"/>
</dbReference>
<keyword evidence="3" id="KW-1185">Reference proteome</keyword>
<feature type="chain" id="PRO_5043123255" evidence="1">
    <location>
        <begin position="18"/>
        <end position="107"/>
    </location>
</feature>
<gene>
    <name evidence="2" type="ORF">HPLM_LOCUS2026</name>
</gene>
<reference evidence="4" key="1">
    <citation type="submission" date="2017-02" db="UniProtKB">
        <authorList>
            <consortium name="WormBaseParasite"/>
        </authorList>
    </citation>
    <scope>IDENTIFICATION</scope>
</reference>
<dbReference type="OrthoDB" id="5771130at2759"/>
<dbReference type="WBParaSite" id="HPLM_0000202901-mRNA-1">
    <property type="protein sequence ID" value="HPLM_0000202901-mRNA-1"/>
    <property type="gene ID" value="HPLM_0000202901"/>
</dbReference>
<dbReference type="AlphaFoldDB" id="A0A0N4VXK9"/>